<dbReference type="GO" id="GO:0005975">
    <property type="term" value="P:carbohydrate metabolic process"/>
    <property type="evidence" value="ECO:0007669"/>
    <property type="project" value="InterPro"/>
</dbReference>
<dbReference type="SUPFAM" id="SSF49899">
    <property type="entry name" value="Concanavalin A-like lectins/glucanases"/>
    <property type="match status" value="1"/>
</dbReference>
<organism evidence="8 9">
    <name type="scientific">Neonectria ditissima</name>
    <dbReference type="NCBI Taxonomy" id="78410"/>
    <lineage>
        <taxon>Eukaryota</taxon>
        <taxon>Fungi</taxon>
        <taxon>Dikarya</taxon>
        <taxon>Ascomycota</taxon>
        <taxon>Pezizomycotina</taxon>
        <taxon>Sordariomycetes</taxon>
        <taxon>Hypocreomycetidae</taxon>
        <taxon>Hypocreales</taxon>
        <taxon>Nectriaceae</taxon>
        <taxon>Neonectria</taxon>
    </lineage>
</organism>
<dbReference type="SUPFAM" id="SSF75005">
    <property type="entry name" value="Arabinanase/levansucrase/invertase"/>
    <property type="match status" value="1"/>
</dbReference>
<sequence length="500" mass="55371">MKLCLTYSLAIIGVTATQSISAVSSTYTNPILPGWHSDPSCVFVPERNNTTFCTTSSFTVFPGLPIYASNDLLNWKLASNAFNRPSQAPGIIGAPRQRDGFFAATLRHHDGVFFLVVSFSWGYPPQRILTNCIFSSRDPYRDDAWTDPITFPVTSIDPDIFWDDDGQAYVTYPGGSEAGIYQATLDPTTGDIGPAYKLWSGSGRPYPEGPHMYRKDGYYYLSVAEGGTELGHLQSMARSKALSGPYESYPANPILTNRNTTEYFQAVGHADLFQDASQNWWGVALSTRSGPTWDKFPDITNDSVLYRPNSTYPMGRETVLFPVTWRQGEWPIMEPVRGLMTGWPIFPSAKKLPGDGPFVNDPDVLDFEPGSKLPSHLVYWRAPNPASYVISPSGHPNTLRLKCSTANLTTSSDFDPRDGLTLIMRRQTTTLFTFSVDIAFSPRALEEETGVTLFLTQSQHIDLGIVLLKAGGHLIPHFRLRTINETATVPGAIIKQVPRD</sequence>
<evidence type="ECO:0000256" key="1">
    <source>
        <dbReference type="ARBA" id="ARBA00009865"/>
    </source>
</evidence>
<keyword evidence="3 5" id="KW-0326">Glycosidase</keyword>
<evidence type="ECO:0000256" key="2">
    <source>
        <dbReference type="ARBA" id="ARBA00022801"/>
    </source>
</evidence>
<dbReference type="Proteomes" id="UP000050424">
    <property type="component" value="Unassembled WGS sequence"/>
</dbReference>
<dbReference type="Gene3D" id="2.60.120.200">
    <property type="match status" value="1"/>
</dbReference>
<dbReference type="InterPro" id="IPR006710">
    <property type="entry name" value="Glyco_hydro_43"/>
</dbReference>
<dbReference type="InterPro" id="IPR023296">
    <property type="entry name" value="Glyco_hydro_beta-prop_sf"/>
</dbReference>
<dbReference type="CDD" id="cd18833">
    <property type="entry name" value="GH43_PcXyl-like"/>
    <property type="match status" value="1"/>
</dbReference>
<evidence type="ECO:0000313" key="9">
    <source>
        <dbReference type="Proteomes" id="UP000050424"/>
    </source>
</evidence>
<feature type="site" description="Important for catalytic activity, responsible for pKa modulation of the active site Glu and correct orientation of both the proton donor and substrate" evidence="4">
    <location>
        <position position="157"/>
    </location>
</feature>
<name>A0A0P7BPD9_9HYPO</name>
<feature type="domain" description="Beta-xylosidase C-terminal Concanavalin A-like" evidence="7">
    <location>
        <begin position="366"/>
        <end position="481"/>
    </location>
</feature>
<dbReference type="EMBL" id="LKCW01000050">
    <property type="protein sequence ID" value="KPM42360.1"/>
    <property type="molecule type" value="Genomic_DNA"/>
</dbReference>
<dbReference type="Gene3D" id="2.115.10.20">
    <property type="entry name" value="Glycosyl hydrolase domain, family 43"/>
    <property type="match status" value="1"/>
</dbReference>
<evidence type="ECO:0000259" key="7">
    <source>
        <dbReference type="Pfam" id="PF17851"/>
    </source>
</evidence>
<feature type="chain" id="PRO_5006136063" description="Beta-xylosidase C-terminal Concanavalin A-like domain-containing protein" evidence="6">
    <location>
        <begin position="17"/>
        <end position="500"/>
    </location>
</feature>
<gene>
    <name evidence="8" type="ORF">AK830_g4233</name>
</gene>
<dbReference type="InterPro" id="IPR041542">
    <property type="entry name" value="GH43_C2"/>
</dbReference>
<evidence type="ECO:0000256" key="3">
    <source>
        <dbReference type="ARBA" id="ARBA00023295"/>
    </source>
</evidence>
<evidence type="ECO:0000256" key="5">
    <source>
        <dbReference type="RuleBase" id="RU361187"/>
    </source>
</evidence>
<dbReference type="AlphaFoldDB" id="A0A0P7BPD9"/>
<evidence type="ECO:0000256" key="4">
    <source>
        <dbReference type="PIRSR" id="PIRSR606710-2"/>
    </source>
</evidence>
<reference evidence="8 9" key="1">
    <citation type="submission" date="2015-09" db="EMBL/GenBank/DDBJ databases">
        <title>Draft genome of a European isolate of the apple canker pathogen Neonectria ditissima.</title>
        <authorList>
            <person name="Gomez-Cortecero A."/>
            <person name="Harrison R.J."/>
            <person name="Armitage A.D."/>
        </authorList>
    </citation>
    <scope>NUCLEOTIDE SEQUENCE [LARGE SCALE GENOMIC DNA]</scope>
    <source>
        <strain evidence="8 9">R09/05</strain>
    </source>
</reference>
<keyword evidence="2 5" id="KW-0378">Hydrolase</keyword>
<dbReference type="STRING" id="78410.A0A0P7BPD9"/>
<dbReference type="PANTHER" id="PTHR42812:SF17">
    <property type="entry name" value="BETA-XYLOSIDASE C-TERMINAL CONCANAVALIN A-LIKE DOMAIN-CONTAINING PROTEIN-RELATED"/>
    <property type="match status" value="1"/>
</dbReference>
<dbReference type="Pfam" id="PF17851">
    <property type="entry name" value="GH43_C2"/>
    <property type="match status" value="1"/>
</dbReference>
<protein>
    <recommendedName>
        <fullName evidence="7">Beta-xylosidase C-terminal Concanavalin A-like domain-containing protein</fullName>
    </recommendedName>
</protein>
<evidence type="ECO:0000256" key="6">
    <source>
        <dbReference type="SAM" id="SignalP"/>
    </source>
</evidence>
<dbReference type="InterPro" id="IPR013320">
    <property type="entry name" value="ConA-like_dom_sf"/>
</dbReference>
<keyword evidence="6" id="KW-0732">Signal</keyword>
<keyword evidence="9" id="KW-1185">Reference proteome</keyword>
<comment type="caution">
    <text evidence="8">The sequence shown here is derived from an EMBL/GenBank/DDBJ whole genome shotgun (WGS) entry which is preliminary data.</text>
</comment>
<dbReference type="Pfam" id="PF04616">
    <property type="entry name" value="Glyco_hydro_43"/>
    <property type="match status" value="1"/>
</dbReference>
<comment type="similarity">
    <text evidence="1 5">Belongs to the glycosyl hydrolase 43 family.</text>
</comment>
<feature type="signal peptide" evidence="6">
    <location>
        <begin position="1"/>
        <end position="16"/>
    </location>
</feature>
<dbReference type="InterPro" id="IPR051795">
    <property type="entry name" value="Glycosyl_Hydrlase_43"/>
</dbReference>
<proteinExistence type="inferred from homology"/>
<dbReference type="OrthoDB" id="2139957at2759"/>
<evidence type="ECO:0000313" key="8">
    <source>
        <dbReference type="EMBL" id="KPM42360.1"/>
    </source>
</evidence>
<dbReference type="PANTHER" id="PTHR42812">
    <property type="entry name" value="BETA-XYLOSIDASE"/>
    <property type="match status" value="1"/>
</dbReference>
<accession>A0A0P7BPD9</accession>
<dbReference type="GO" id="GO:0004553">
    <property type="term" value="F:hydrolase activity, hydrolyzing O-glycosyl compounds"/>
    <property type="evidence" value="ECO:0007669"/>
    <property type="project" value="InterPro"/>
</dbReference>